<sequence length="298" mass="32436">MFDARHGNDKSGGGLAFGLITIGVVSALFVGVLFFPSITGEGKAPVPGLAEEQADPSLLAAFEDTPTQAYLTKLQRTFPSVANDLQRDVNKARSRGADNVELGVLVMQAGYAEIEDSFERLARADVRYFNELLDLGIDGLTELSRSGAPYCKGSDLITLASLSEQQLYAAAFDRVGHGAGLYNFGLEFNGIVLDAIHDARANPRNYGPLTPDDQRAVQTLMLGLVTDPQIMKLMTLEGSSRAEMDRAMEQVNFCDLGVTILRKIDALPQDTKGRLWSEVMSQAARGGIERQMRQLSRF</sequence>
<name>A0ABQ1JLZ9_9PROT</name>
<organism evidence="2 3">
    <name type="scientific">Henriciella pelagia</name>
    <dbReference type="NCBI Taxonomy" id="1977912"/>
    <lineage>
        <taxon>Bacteria</taxon>
        <taxon>Pseudomonadati</taxon>
        <taxon>Pseudomonadota</taxon>
        <taxon>Alphaproteobacteria</taxon>
        <taxon>Hyphomonadales</taxon>
        <taxon>Hyphomonadaceae</taxon>
        <taxon>Henriciella</taxon>
    </lineage>
</organism>
<keyword evidence="1" id="KW-0812">Transmembrane</keyword>
<keyword evidence="1" id="KW-1133">Transmembrane helix</keyword>
<dbReference type="EMBL" id="BMKF01000002">
    <property type="protein sequence ID" value="GGB69767.1"/>
    <property type="molecule type" value="Genomic_DNA"/>
</dbReference>
<protein>
    <submittedName>
        <fullName evidence="2">Uncharacterized protein</fullName>
    </submittedName>
</protein>
<keyword evidence="1" id="KW-0472">Membrane</keyword>
<gene>
    <name evidence="2" type="ORF">GCM10011503_18020</name>
</gene>
<dbReference type="Proteomes" id="UP000628854">
    <property type="component" value="Unassembled WGS sequence"/>
</dbReference>
<proteinExistence type="predicted"/>
<reference evidence="3" key="1">
    <citation type="journal article" date="2019" name="Int. J. Syst. Evol. Microbiol.">
        <title>The Global Catalogue of Microorganisms (GCM) 10K type strain sequencing project: providing services to taxonomists for standard genome sequencing and annotation.</title>
        <authorList>
            <consortium name="The Broad Institute Genomics Platform"/>
            <consortium name="The Broad Institute Genome Sequencing Center for Infectious Disease"/>
            <person name="Wu L."/>
            <person name="Ma J."/>
        </authorList>
    </citation>
    <scope>NUCLEOTIDE SEQUENCE [LARGE SCALE GENOMIC DNA]</scope>
    <source>
        <strain evidence="3">CGMCC 1.15928</strain>
    </source>
</reference>
<dbReference type="RefSeq" id="WP_084392796.1">
    <property type="nucleotide sequence ID" value="NZ_BMKF01000002.1"/>
</dbReference>
<feature type="transmembrane region" description="Helical" evidence="1">
    <location>
        <begin position="12"/>
        <end position="35"/>
    </location>
</feature>
<evidence type="ECO:0000256" key="1">
    <source>
        <dbReference type="SAM" id="Phobius"/>
    </source>
</evidence>
<evidence type="ECO:0000313" key="3">
    <source>
        <dbReference type="Proteomes" id="UP000628854"/>
    </source>
</evidence>
<accession>A0ABQ1JLZ9</accession>
<keyword evidence="3" id="KW-1185">Reference proteome</keyword>
<comment type="caution">
    <text evidence="2">The sequence shown here is derived from an EMBL/GenBank/DDBJ whole genome shotgun (WGS) entry which is preliminary data.</text>
</comment>
<evidence type="ECO:0000313" key="2">
    <source>
        <dbReference type="EMBL" id="GGB69767.1"/>
    </source>
</evidence>